<dbReference type="SMART" id="SM00220">
    <property type="entry name" value="S_TKc"/>
    <property type="match status" value="1"/>
</dbReference>
<evidence type="ECO:0000256" key="8">
    <source>
        <dbReference type="ARBA" id="ARBA00048679"/>
    </source>
</evidence>
<keyword evidence="14" id="KW-1185">Reference proteome</keyword>
<feature type="compositionally biased region" description="Basic and acidic residues" evidence="10">
    <location>
        <begin position="505"/>
        <end position="514"/>
    </location>
</feature>
<feature type="compositionally biased region" description="Polar residues" evidence="10">
    <location>
        <begin position="589"/>
        <end position="611"/>
    </location>
</feature>
<dbReference type="InterPro" id="IPR008271">
    <property type="entry name" value="Ser/Thr_kinase_AS"/>
</dbReference>
<proteinExistence type="predicted"/>
<dbReference type="SUPFAM" id="SSF57850">
    <property type="entry name" value="RING/U-box"/>
    <property type="match status" value="1"/>
</dbReference>
<evidence type="ECO:0000256" key="6">
    <source>
        <dbReference type="ARBA" id="ARBA00022840"/>
    </source>
</evidence>
<keyword evidence="4" id="KW-0547">Nucleotide-binding</keyword>
<feature type="region of interest" description="Disordered" evidence="10">
    <location>
        <begin position="937"/>
        <end position="1006"/>
    </location>
</feature>
<dbReference type="PANTHER" id="PTHR43671">
    <property type="entry name" value="SERINE/THREONINE-PROTEIN KINASE NEK"/>
    <property type="match status" value="1"/>
</dbReference>
<protein>
    <recommendedName>
        <fullName evidence="1">non-specific serine/threonine protein kinase</fullName>
        <ecNumber evidence="1">2.7.11.1</ecNumber>
    </recommendedName>
</protein>
<dbReference type="GO" id="GO:0008270">
    <property type="term" value="F:zinc ion binding"/>
    <property type="evidence" value="ECO:0007669"/>
    <property type="project" value="UniProtKB-KW"/>
</dbReference>
<organism evidence="13 14">
    <name type="scientific">Lophium mytilinum</name>
    <dbReference type="NCBI Taxonomy" id="390894"/>
    <lineage>
        <taxon>Eukaryota</taxon>
        <taxon>Fungi</taxon>
        <taxon>Dikarya</taxon>
        <taxon>Ascomycota</taxon>
        <taxon>Pezizomycotina</taxon>
        <taxon>Dothideomycetes</taxon>
        <taxon>Pleosporomycetidae</taxon>
        <taxon>Mytilinidiales</taxon>
        <taxon>Mytilinidiaceae</taxon>
        <taxon>Lophium</taxon>
    </lineage>
</organism>
<comment type="catalytic activity">
    <reaction evidence="8">
        <text>L-seryl-[protein] + ATP = O-phospho-L-seryl-[protein] + ADP + H(+)</text>
        <dbReference type="Rhea" id="RHEA:17989"/>
        <dbReference type="Rhea" id="RHEA-COMP:9863"/>
        <dbReference type="Rhea" id="RHEA-COMP:11604"/>
        <dbReference type="ChEBI" id="CHEBI:15378"/>
        <dbReference type="ChEBI" id="CHEBI:29999"/>
        <dbReference type="ChEBI" id="CHEBI:30616"/>
        <dbReference type="ChEBI" id="CHEBI:83421"/>
        <dbReference type="ChEBI" id="CHEBI:456216"/>
        <dbReference type="EC" id="2.7.11.1"/>
    </reaction>
</comment>
<keyword evidence="9" id="KW-0479">Metal-binding</keyword>
<evidence type="ECO:0000313" key="13">
    <source>
        <dbReference type="EMBL" id="KAF2491119.1"/>
    </source>
</evidence>
<feature type="region of interest" description="Disordered" evidence="10">
    <location>
        <begin position="439"/>
        <end position="624"/>
    </location>
</feature>
<feature type="compositionally biased region" description="Pro residues" evidence="10">
    <location>
        <begin position="569"/>
        <end position="581"/>
    </location>
</feature>
<dbReference type="GO" id="GO:0005524">
    <property type="term" value="F:ATP binding"/>
    <property type="evidence" value="ECO:0007669"/>
    <property type="project" value="UniProtKB-KW"/>
</dbReference>
<evidence type="ECO:0000256" key="9">
    <source>
        <dbReference type="PROSITE-ProRule" id="PRU00175"/>
    </source>
</evidence>
<evidence type="ECO:0000313" key="14">
    <source>
        <dbReference type="Proteomes" id="UP000799750"/>
    </source>
</evidence>
<feature type="compositionally biased region" description="Polar residues" evidence="10">
    <location>
        <begin position="937"/>
        <end position="962"/>
    </location>
</feature>
<feature type="compositionally biased region" description="Polar residues" evidence="10">
    <location>
        <begin position="833"/>
        <end position="846"/>
    </location>
</feature>
<dbReference type="PROSITE" id="PS00108">
    <property type="entry name" value="PROTEIN_KINASE_ST"/>
    <property type="match status" value="1"/>
</dbReference>
<dbReference type="Gene3D" id="1.10.510.10">
    <property type="entry name" value="Transferase(Phosphotransferase) domain 1"/>
    <property type="match status" value="1"/>
</dbReference>
<dbReference type="PROSITE" id="PS50011">
    <property type="entry name" value="PROTEIN_KINASE_DOM"/>
    <property type="match status" value="1"/>
</dbReference>
<dbReference type="Pfam" id="PF00069">
    <property type="entry name" value="Pkinase"/>
    <property type="match status" value="1"/>
</dbReference>
<keyword evidence="3" id="KW-0808">Transferase</keyword>
<dbReference type="EMBL" id="MU004196">
    <property type="protein sequence ID" value="KAF2491119.1"/>
    <property type="molecule type" value="Genomic_DNA"/>
</dbReference>
<sequence>MNPPSFSSPSERLSTFFSAQHEGRAYTDLEIQQISHLLVHLQESWSRYPRTYIVLRTIRELALLNQLIDLGFTDHWFPVEVRSLPQSLSPSIRSAFVKAQSLVLTKSIDLEKGESGRHGHFSKDEPLPFEIKGKLGSGGFSQVDRVLSLISYKEYALKRTRRRVAFGNDTREAFKRFKAEVEIIKYLKHRHMIEFVGSYTDPVFLGILMSPVADTDLAKYLKGIASSTFAGLPPVEDLTNLRSYFGCLANALQYLHEQSIRHKDIKPQNILIESGNVLFTDFGLSRNFQDATGSTTSGMTYMTPRYSAPEVAAYDARNTSADIWSLGCVFLEMTLTLKGLDLSYMNEFFESTGSRDPYVNCNPEATAKLIAQLSVTEPLLDNEPLDWIKSMLIRDRHLRPTAAQVFTSIVDRHHFNGLSTTFCGICCLATDESDSHDSLYEEFNTDSNGTGSSFPAISSHSAEETVQPSTYQQGPASNSRQKEHKRSSTISEMLGNESLFSRKPAAKDQGHEEQQSSYPPSSGFTDAVLRTLNEAPTKEPDGVKVDPQSTSLKSKEEHNDPSPFTAISTPPPPGNMPPSPPLNEKTPDAKSTFTSEVSSKRPSIPLQLNTDESGHDQESDKLREETISGMRPPREALPLPSEFDSYWADFAANTHPQEKKRECAICAESCPIPDLPSLMNCEHEPQVCSDCYQRWIASELNSKSWKEIKCPEEGCKQILCHAEVQEYATSEVYAKFDALSAREALNKLSKVDPDTGADNMMSAFLRTRTPSPPGGYKSTIVRSTSNASASADSVRKFGGIRRNVSVSSKFSSRPSSPVASSFATPSAPPAIHRSNTVPSKRSPANNLFSRNQQASVPAPVLVQSVATQRPPETAEETPSPDRAFQTVKVPRKPVKRYQLSDTLDEGRNTYYDNWELESRYRLSDSKGSSSGMLQYTELESPSQSQWTLPVVSNPTSSASDVNPFSEPKSSKPKSKKKDNRLLRLFSPKPRGEKPVSPQQTPETPRRDLASWWKTFEKRPDAKSTEGRVFGVPLRTMIPYANVAISLCNEDGESFIYGYVPIVLAKCGVFLKEKGIYPL</sequence>
<evidence type="ECO:0000256" key="7">
    <source>
        <dbReference type="ARBA" id="ARBA00047899"/>
    </source>
</evidence>
<dbReference type="InterPro" id="IPR011009">
    <property type="entry name" value="Kinase-like_dom_sf"/>
</dbReference>
<keyword evidence="2" id="KW-0723">Serine/threonine-protein kinase</keyword>
<keyword evidence="9" id="KW-0862">Zinc</keyword>
<evidence type="ECO:0000256" key="5">
    <source>
        <dbReference type="ARBA" id="ARBA00022777"/>
    </source>
</evidence>
<feature type="domain" description="RING-type" evidence="12">
    <location>
        <begin position="663"/>
        <end position="711"/>
    </location>
</feature>
<keyword evidence="6" id="KW-0067">ATP-binding</keyword>
<dbReference type="InterPro" id="IPR001841">
    <property type="entry name" value="Znf_RING"/>
</dbReference>
<dbReference type="SUPFAM" id="SSF56112">
    <property type="entry name" value="Protein kinase-like (PK-like)"/>
    <property type="match status" value="1"/>
</dbReference>
<keyword evidence="9" id="KW-0863">Zinc-finger</keyword>
<feature type="region of interest" description="Disordered" evidence="10">
    <location>
        <begin position="866"/>
        <end position="885"/>
    </location>
</feature>
<dbReference type="Gene3D" id="3.30.40.10">
    <property type="entry name" value="Zinc/RING finger domain, C3HC4 (zinc finger)"/>
    <property type="match status" value="1"/>
</dbReference>
<reference evidence="13" key="1">
    <citation type="journal article" date="2020" name="Stud. Mycol.">
        <title>101 Dothideomycetes genomes: a test case for predicting lifestyles and emergence of pathogens.</title>
        <authorList>
            <person name="Haridas S."/>
            <person name="Albert R."/>
            <person name="Binder M."/>
            <person name="Bloem J."/>
            <person name="Labutti K."/>
            <person name="Salamov A."/>
            <person name="Andreopoulos B."/>
            <person name="Baker S."/>
            <person name="Barry K."/>
            <person name="Bills G."/>
            <person name="Bluhm B."/>
            <person name="Cannon C."/>
            <person name="Castanera R."/>
            <person name="Culley D."/>
            <person name="Daum C."/>
            <person name="Ezra D."/>
            <person name="Gonzalez J."/>
            <person name="Henrissat B."/>
            <person name="Kuo A."/>
            <person name="Liang C."/>
            <person name="Lipzen A."/>
            <person name="Lutzoni F."/>
            <person name="Magnuson J."/>
            <person name="Mondo S."/>
            <person name="Nolan M."/>
            <person name="Ohm R."/>
            <person name="Pangilinan J."/>
            <person name="Park H.-J."/>
            <person name="Ramirez L."/>
            <person name="Alfaro M."/>
            <person name="Sun H."/>
            <person name="Tritt A."/>
            <person name="Yoshinaga Y."/>
            <person name="Zwiers L.-H."/>
            <person name="Turgeon B."/>
            <person name="Goodwin S."/>
            <person name="Spatafora J."/>
            <person name="Crous P."/>
            <person name="Grigoriev I."/>
        </authorList>
    </citation>
    <scope>NUCLEOTIDE SEQUENCE</scope>
    <source>
        <strain evidence="13">CBS 269.34</strain>
    </source>
</reference>
<evidence type="ECO:0000256" key="4">
    <source>
        <dbReference type="ARBA" id="ARBA00022741"/>
    </source>
</evidence>
<feature type="compositionally biased region" description="Polar residues" evidence="10">
    <location>
        <begin position="445"/>
        <end position="479"/>
    </location>
</feature>
<evidence type="ECO:0000256" key="2">
    <source>
        <dbReference type="ARBA" id="ARBA00022527"/>
    </source>
</evidence>
<dbReference type="CDD" id="cd00180">
    <property type="entry name" value="PKc"/>
    <property type="match status" value="1"/>
</dbReference>
<feature type="compositionally biased region" description="Low complexity" evidence="10">
    <location>
        <begin position="806"/>
        <end position="825"/>
    </location>
</feature>
<dbReference type="PROSITE" id="PS50089">
    <property type="entry name" value="ZF_RING_2"/>
    <property type="match status" value="1"/>
</dbReference>
<evidence type="ECO:0000256" key="3">
    <source>
        <dbReference type="ARBA" id="ARBA00022679"/>
    </source>
</evidence>
<feature type="compositionally biased region" description="Polar residues" evidence="10">
    <location>
        <begin position="515"/>
        <end position="524"/>
    </location>
</feature>
<dbReference type="OrthoDB" id="4186251at2759"/>
<feature type="compositionally biased region" description="Basic and acidic residues" evidence="10">
    <location>
        <begin position="612"/>
        <end position="624"/>
    </location>
</feature>
<name>A0A6A6QG79_9PEZI</name>
<dbReference type="InterPro" id="IPR013083">
    <property type="entry name" value="Znf_RING/FYVE/PHD"/>
</dbReference>
<feature type="region of interest" description="Disordered" evidence="10">
    <location>
        <begin position="806"/>
        <end position="846"/>
    </location>
</feature>
<dbReference type="InterPro" id="IPR000719">
    <property type="entry name" value="Prot_kinase_dom"/>
</dbReference>
<evidence type="ECO:0000256" key="10">
    <source>
        <dbReference type="SAM" id="MobiDB-lite"/>
    </source>
</evidence>
<gene>
    <name evidence="13" type="ORF">BU16DRAFT_144198</name>
</gene>
<dbReference type="Proteomes" id="UP000799750">
    <property type="component" value="Unassembled WGS sequence"/>
</dbReference>
<dbReference type="GO" id="GO:0005634">
    <property type="term" value="C:nucleus"/>
    <property type="evidence" value="ECO:0007669"/>
    <property type="project" value="TreeGrafter"/>
</dbReference>
<evidence type="ECO:0000256" key="1">
    <source>
        <dbReference type="ARBA" id="ARBA00012513"/>
    </source>
</evidence>
<evidence type="ECO:0000259" key="11">
    <source>
        <dbReference type="PROSITE" id="PS50011"/>
    </source>
</evidence>
<dbReference type="AlphaFoldDB" id="A0A6A6QG79"/>
<feature type="domain" description="Protein kinase" evidence="11">
    <location>
        <begin position="129"/>
        <end position="416"/>
    </location>
</feature>
<dbReference type="EC" id="2.7.11.1" evidence="1"/>
<accession>A0A6A6QG79</accession>
<dbReference type="PANTHER" id="PTHR43671:SF98">
    <property type="entry name" value="SERINE_THREONINE-PROTEIN KINASE NEK11"/>
    <property type="match status" value="1"/>
</dbReference>
<comment type="catalytic activity">
    <reaction evidence="7">
        <text>L-threonyl-[protein] + ATP = O-phospho-L-threonyl-[protein] + ADP + H(+)</text>
        <dbReference type="Rhea" id="RHEA:46608"/>
        <dbReference type="Rhea" id="RHEA-COMP:11060"/>
        <dbReference type="Rhea" id="RHEA-COMP:11605"/>
        <dbReference type="ChEBI" id="CHEBI:15378"/>
        <dbReference type="ChEBI" id="CHEBI:30013"/>
        <dbReference type="ChEBI" id="CHEBI:30616"/>
        <dbReference type="ChEBI" id="CHEBI:61977"/>
        <dbReference type="ChEBI" id="CHEBI:456216"/>
        <dbReference type="EC" id="2.7.11.1"/>
    </reaction>
</comment>
<dbReference type="InterPro" id="IPR050660">
    <property type="entry name" value="NEK_Ser/Thr_kinase"/>
</dbReference>
<evidence type="ECO:0000259" key="12">
    <source>
        <dbReference type="PROSITE" id="PS50089"/>
    </source>
</evidence>
<keyword evidence="5" id="KW-0418">Kinase</keyword>
<dbReference type="GO" id="GO:0004674">
    <property type="term" value="F:protein serine/threonine kinase activity"/>
    <property type="evidence" value="ECO:0007669"/>
    <property type="project" value="UniProtKB-KW"/>
</dbReference>